<dbReference type="GeneID" id="49635235"/>
<gene>
    <name evidence="1" type="ORF">NCTC5908_02197</name>
</gene>
<proteinExistence type="predicted"/>
<dbReference type="RefSeq" id="WP_032995272.1">
    <property type="nucleotide sequence ID" value="NZ_MAQF01000023.1"/>
</dbReference>
<organism evidence="1 2">
    <name type="scientific">Aggregatibacter aphrophilus</name>
    <name type="common">Haemophilus aphrophilus</name>
    <dbReference type="NCBI Taxonomy" id="732"/>
    <lineage>
        <taxon>Bacteria</taxon>
        <taxon>Pseudomonadati</taxon>
        <taxon>Pseudomonadota</taxon>
        <taxon>Gammaproteobacteria</taxon>
        <taxon>Pasteurellales</taxon>
        <taxon>Pasteurellaceae</taxon>
        <taxon>Aggregatibacter</taxon>
    </lineage>
</organism>
<reference evidence="1 2" key="1">
    <citation type="submission" date="2018-06" db="EMBL/GenBank/DDBJ databases">
        <authorList>
            <consortium name="Pathogen Informatics"/>
            <person name="Doyle S."/>
        </authorList>
    </citation>
    <scope>NUCLEOTIDE SEQUENCE [LARGE SCALE GENOMIC DNA]</scope>
    <source>
        <strain evidence="1 2">NCTC5908</strain>
    </source>
</reference>
<evidence type="ECO:0000313" key="2">
    <source>
        <dbReference type="Proteomes" id="UP000253728"/>
    </source>
</evidence>
<evidence type="ECO:0008006" key="3">
    <source>
        <dbReference type="Google" id="ProtNLM"/>
    </source>
</evidence>
<protein>
    <recommendedName>
        <fullName evidence="3">Flp operon protein C</fullName>
    </recommendedName>
</protein>
<evidence type="ECO:0000313" key="1">
    <source>
        <dbReference type="EMBL" id="SSZ30370.1"/>
    </source>
</evidence>
<dbReference type="Proteomes" id="UP000253728">
    <property type="component" value="Unassembled WGS sequence"/>
</dbReference>
<sequence length="275" mass="30378">MNYRTLLIISVLTLAVGIGGIMFMPTGGENTENQQTTIINQLEPQTEKKPEKLILTAELKNDVDKGHLLQADDYVLNEISVVEDSPLIANDLRDAVVKNGIQGLQGYLMAENMRAGSFLSGKSIISPNDPRFFTSSLDPNQEVAYRVYIKPEDSYILYTISGGDYIAVYNQQIAGDSRNTYDRKDLVKVSGKVLVLQAKAFSASTDENAPETEKAADGIPNNQEYAGYVALKVTAEQAKKFYSLDRESKLVILPAESNTQDIDSRGVFIRKLRGQ</sequence>
<accession>A0A336N945</accession>
<dbReference type="EMBL" id="UFSP01000004">
    <property type="protein sequence ID" value="SSZ30370.1"/>
    <property type="molecule type" value="Genomic_DNA"/>
</dbReference>
<dbReference type="STRING" id="732.ADJ80_05410"/>
<name>A0A336N945_AGGAP</name>
<dbReference type="AlphaFoldDB" id="A0A336N945"/>